<organism evidence="5 6">
    <name type="scientific">Dekkera bruxellensis</name>
    <name type="common">Brettanomyces custersii</name>
    <dbReference type="NCBI Taxonomy" id="5007"/>
    <lineage>
        <taxon>Eukaryota</taxon>
        <taxon>Fungi</taxon>
        <taxon>Dikarya</taxon>
        <taxon>Ascomycota</taxon>
        <taxon>Saccharomycotina</taxon>
        <taxon>Pichiomycetes</taxon>
        <taxon>Pichiales</taxon>
        <taxon>Pichiaceae</taxon>
        <taxon>Brettanomyces</taxon>
    </lineage>
</organism>
<dbReference type="PROSITE" id="PS51278">
    <property type="entry name" value="GATASE_TYPE_2"/>
    <property type="match status" value="1"/>
</dbReference>
<name>A0A871R4H9_DEKBR</name>
<dbReference type="SUPFAM" id="SSF56235">
    <property type="entry name" value="N-terminal nucleophile aminohydrolases (Ntn hydrolases)"/>
    <property type="match status" value="1"/>
</dbReference>
<sequence length="574" mass="65363">MCGILLHYSATDDFSANKFKLTDGETSKYRNLILDVNYQIESSGIISPTFANIAPKVYDRGTDFCSYKALKHVEMFSSVLSLRHPLTRQPYTEKKSRFILQFNGELYNEEIQPEENDVQFAHKLLQENDGDVIKTVHYLDGEFAYCITDVEDHKIYFGKDVLGRKSLLYGLSEDNSELYVTSCLPDNASLLKQYTFHECKPAVVYVYDTKLKHLSEIEQQSLSEDNFHVNADWESNTSRTEEQVNNILDSLQNSLEESIRKRIFTVFPVQKAKANYAILFSGGIDCTLLAAFCALLSIKSDLSPKIDLLNVSFSNLRAGTDPSQTPDRKLAVKSWKHLQAKYASVQFNLIGINITYETYLEHKARITNLMYPKDTVMDLSIAAAFYFASSGYGNIVNPDGSRTSYTSDCKVLLSGLGADELFGGYTRHERVFTGISNQRKRNLKNKPQKDTTHYDVEKDLVPKLRDELQHDLSNLYIRNMARDDRVISCWSKEVRYPYLDMQFVRFSSEKVPLDLKLHYDNASGEITRKYALRLLALKIGLDWVAGEPKRAVQFGARSAKMEMGSSHVKGTDKA</sequence>
<evidence type="ECO:0000313" key="6">
    <source>
        <dbReference type="Proteomes" id="UP000663131"/>
    </source>
</evidence>
<evidence type="ECO:0000256" key="1">
    <source>
        <dbReference type="ARBA" id="ARBA00022605"/>
    </source>
</evidence>
<dbReference type="Gene3D" id="3.60.20.10">
    <property type="entry name" value="Glutamine Phosphoribosylpyrophosphate, subunit 1, domain 1"/>
    <property type="match status" value="1"/>
</dbReference>
<dbReference type="Pfam" id="PF00733">
    <property type="entry name" value="Asn_synthase"/>
    <property type="match status" value="1"/>
</dbReference>
<dbReference type="PANTHER" id="PTHR45937">
    <property type="entry name" value="ASPARAGINE SYNTHETASE DOMAIN-CONTAINING PROTEIN 1"/>
    <property type="match status" value="1"/>
</dbReference>
<dbReference type="InterPro" id="IPR029055">
    <property type="entry name" value="Ntn_hydrolases_N"/>
</dbReference>
<keyword evidence="3" id="KW-0315">Glutamine amidotransferase</keyword>
<dbReference type="GeneID" id="64573399"/>
<proteinExistence type="predicted"/>
<evidence type="ECO:0000256" key="3">
    <source>
        <dbReference type="ARBA" id="ARBA00022962"/>
    </source>
</evidence>
<dbReference type="PANTHER" id="PTHR45937:SF1">
    <property type="entry name" value="ASPARAGINE SYNTHETASE DOMAIN-CONTAINING PROTEIN 1"/>
    <property type="match status" value="1"/>
</dbReference>
<dbReference type="CDD" id="cd01991">
    <property type="entry name" value="Asn_synthase_B_C"/>
    <property type="match status" value="1"/>
</dbReference>
<reference evidence="5" key="2">
    <citation type="journal article" name="BMC Genomics">
        <title>New genome assemblies reveal patterns of domestication and adaptation across Brettanomyces (Dekkera) species.</title>
        <authorList>
            <person name="Roach M.J."/>
            <person name="Borneman A.R."/>
        </authorList>
    </citation>
    <scope>NUCLEOTIDE SEQUENCE</scope>
    <source>
        <strain evidence="5">UCD 2041</strain>
    </source>
</reference>
<keyword evidence="1" id="KW-0028">Amino-acid biosynthesis</keyword>
<protein>
    <recommendedName>
        <fullName evidence="4">Glutamine amidotransferase type-2 domain-containing protein</fullName>
    </recommendedName>
</protein>
<dbReference type="GO" id="GO:0004066">
    <property type="term" value="F:asparagine synthase (glutamine-hydrolyzing) activity"/>
    <property type="evidence" value="ECO:0007669"/>
    <property type="project" value="InterPro"/>
</dbReference>
<dbReference type="Pfam" id="PF13537">
    <property type="entry name" value="GATase_7"/>
    <property type="match status" value="1"/>
</dbReference>
<dbReference type="Gene3D" id="3.40.50.620">
    <property type="entry name" value="HUPs"/>
    <property type="match status" value="1"/>
</dbReference>
<reference evidence="5" key="1">
    <citation type="submission" date="2020-10" db="EMBL/GenBank/DDBJ databases">
        <authorList>
            <person name="Palmer J.M."/>
        </authorList>
    </citation>
    <scope>NUCLEOTIDE SEQUENCE</scope>
    <source>
        <strain evidence="5">UCD 2041</strain>
    </source>
</reference>
<dbReference type="InterPro" id="IPR001962">
    <property type="entry name" value="Asn_synthase"/>
</dbReference>
<accession>A0A871R4H9</accession>
<dbReference type="InterPro" id="IPR014729">
    <property type="entry name" value="Rossmann-like_a/b/a_fold"/>
</dbReference>
<dbReference type="InterPro" id="IPR051857">
    <property type="entry name" value="Asn_synthetase_domain"/>
</dbReference>
<evidence type="ECO:0000259" key="4">
    <source>
        <dbReference type="PROSITE" id="PS51278"/>
    </source>
</evidence>
<dbReference type="SUPFAM" id="SSF52402">
    <property type="entry name" value="Adenine nucleotide alpha hydrolases-like"/>
    <property type="match status" value="1"/>
</dbReference>
<dbReference type="Proteomes" id="UP000663131">
    <property type="component" value="Chromosome 1"/>
</dbReference>
<dbReference type="KEGG" id="bbrx:BRETT_001474"/>
<evidence type="ECO:0000313" key="5">
    <source>
        <dbReference type="EMBL" id="QOU18032.1"/>
    </source>
</evidence>
<evidence type="ECO:0000256" key="2">
    <source>
        <dbReference type="ARBA" id="ARBA00022888"/>
    </source>
</evidence>
<dbReference type="OrthoDB" id="10252281at2759"/>
<keyword evidence="2" id="KW-0061">Asparagine biosynthesis</keyword>
<dbReference type="AlphaFoldDB" id="A0A871R4H9"/>
<dbReference type="GO" id="GO:0006529">
    <property type="term" value="P:asparagine biosynthetic process"/>
    <property type="evidence" value="ECO:0007669"/>
    <property type="project" value="UniProtKB-KW"/>
</dbReference>
<dbReference type="RefSeq" id="XP_041134527.1">
    <property type="nucleotide sequence ID" value="XM_041280025.1"/>
</dbReference>
<dbReference type="EMBL" id="CP063129">
    <property type="protein sequence ID" value="QOU18032.1"/>
    <property type="molecule type" value="Genomic_DNA"/>
</dbReference>
<gene>
    <name evidence="5" type="ORF">BRETT_001474</name>
</gene>
<dbReference type="InterPro" id="IPR017932">
    <property type="entry name" value="GATase_2_dom"/>
</dbReference>
<feature type="domain" description="Glutamine amidotransferase type-2" evidence="4">
    <location>
        <begin position="2"/>
        <end position="225"/>
    </location>
</feature>